<keyword evidence="5 6" id="KW-0472">Membrane</keyword>
<dbReference type="RefSeq" id="WP_143380130.1">
    <property type="nucleotide sequence ID" value="NZ_CP041637.1"/>
</dbReference>
<comment type="subcellular location">
    <subcellularLocation>
        <location evidence="1">Cell membrane</location>
        <topology evidence="1">Multi-pass membrane protein</topology>
    </subcellularLocation>
</comment>
<evidence type="ECO:0000256" key="6">
    <source>
        <dbReference type="SAM" id="Phobius"/>
    </source>
</evidence>
<feature type="transmembrane region" description="Helical" evidence="6">
    <location>
        <begin position="327"/>
        <end position="348"/>
    </location>
</feature>
<dbReference type="Pfam" id="PF01943">
    <property type="entry name" value="Polysacc_synt"/>
    <property type="match status" value="1"/>
</dbReference>
<sequence>MTSYLKKNKKILENFSYLTALNLFNVLSPLIIYPYLIRVLEPDNYGLTIFAQTTVAYLVIFVSFGFNVTATKEVSINRDFPEKLNEIVSATFIIKFLLFVSSFLILILLFSLIPKVGNNKVLFILTMWLCFYEFVFPVWYFQGIEKMKYITLFSLISKLISLILIFFLVVKESDYLLVPLFNGIGGIIAGLFSLYIVFKKHKVKLKICSISVLKYHIKDSYLIFISRVSNIKDNTPAFLVGALLGNQALAYYDLAFKIVKVVVSVFNNVTNVVFPVVAMKKDNKWFKKILIVEFFSLIVCYLILVIFRDFIVTLLGSGQMLPASPLIPILGIMVVRPLASLIGSCVLITNGLNKEFTLNLIYSTLFYLVITLACWGAEILDIYTISWGIALAQLFELFHKIYIIKTKKLIHWII</sequence>
<evidence type="ECO:0000256" key="2">
    <source>
        <dbReference type="ARBA" id="ARBA00022475"/>
    </source>
</evidence>
<feature type="transmembrane region" description="Helical" evidence="6">
    <location>
        <begin position="360"/>
        <end position="379"/>
    </location>
</feature>
<evidence type="ECO:0000256" key="4">
    <source>
        <dbReference type="ARBA" id="ARBA00022989"/>
    </source>
</evidence>
<dbReference type="AlphaFoldDB" id="A0A516GNY7"/>
<keyword evidence="4 6" id="KW-1133">Transmembrane helix</keyword>
<feature type="transmembrane region" description="Helical" evidence="6">
    <location>
        <begin position="122"/>
        <end position="142"/>
    </location>
</feature>
<keyword evidence="8" id="KW-1185">Reference proteome</keyword>
<feature type="transmembrane region" description="Helical" evidence="6">
    <location>
        <begin position="45"/>
        <end position="66"/>
    </location>
</feature>
<feature type="transmembrane region" description="Helical" evidence="6">
    <location>
        <begin position="289"/>
        <end position="307"/>
    </location>
</feature>
<organism evidence="7 8">
    <name type="scientific">Formosa sediminum</name>
    <dbReference type="NCBI Taxonomy" id="2594004"/>
    <lineage>
        <taxon>Bacteria</taxon>
        <taxon>Pseudomonadati</taxon>
        <taxon>Bacteroidota</taxon>
        <taxon>Flavobacteriia</taxon>
        <taxon>Flavobacteriales</taxon>
        <taxon>Flavobacteriaceae</taxon>
        <taxon>Formosa</taxon>
    </lineage>
</organism>
<proteinExistence type="predicted"/>
<feature type="transmembrane region" description="Helical" evidence="6">
    <location>
        <begin position="176"/>
        <end position="198"/>
    </location>
</feature>
<reference evidence="7 8" key="1">
    <citation type="submission" date="2019-07" db="EMBL/GenBank/DDBJ databases">
        <title>Genome sequencing for Formosa sp. PS13.</title>
        <authorList>
            <person name="Park S.-J."/>
        </authorList>
    </citation>
    <scope>NUCLEOTIDE SEQUENCE [LARGE SCALE GENOMIC DNA]</scope>
    <source>
        <strain evidence="7 8">PS13</strain>
    </source>
</reference>
<feature type="transmembrane region" description="Helical" evidence="6">
    <location>
        <begin position="87"/>
        <end position="110"/>
    </location>
</feature>
<protein>
    <submittedName>
        <fullName evidence="7">Oligosaccharide flippase family protein</fullName>
    </submittedName>
</protein>
<keyword evidence="3 6" id="KW-0812">Transmembrane</keyword>
<dbReference type="GO" id="GO:0005886">
    <property type="term" value="C:plasma membrane"/>
    <property type="evidence" value="ECO:0007669"/>
    <property type="project" value="UniProtKB-SubCell"/>
</dbReference>
<dbReference type="PANTHER" id="PTHR30250:SF11">
    <property type="entry name" value="O-ANTIGEN TRANSPORTER-RELATED"/>
    <property type="match status" value="1"/>
</dbReference>
<name>A0A516GNY7_9FLAO</name>
<evidence type="ECO:0000313" key="7">
    <source>
        <dbReference type="EMBL" id="QDO93225.1"/>
    </source>
</evidence>
<dbReference type="OrthoDB" id="9815702at2"/>
<accession>A0A516GNY7</accession>
<dbReference type="KEGG" id="fop:FNB79_04285"/>
<keyword evidence="2" id="KW-1003">Cell membrane</keyword>
<dbReference type="EMBL" id="CP041637">
    <property type="protein sequence ID" value="QDO93225.1"/>
    <property type="molecule type" value="Genomic_DNA"/>
</dbReference>
<dbReference type="InterPro" id="IPR050833">
    <property type="entry name" value="Poly_Biosynth_Transport"/>
</dbReference>
<evidence type="ECO:0000256" key="3">
    <source>
        <dbReference type="ARBA" id="ARBA00022692"/>
    </source>
</evidence>
<evidence type="ECO:0000256" key="1">
    <source>
        <dbReference type="ARBA" id="ARBA00004651"/>
    </source>
</evidence>
<gene>
    <name evidence="7" type="ORF">FNB79_04285</name>
</gene>
<dbReference type="PANTHER" id="PTHR30250">
    <property type="entry name" value="PST FAMILY PREDICTED COLANIC ACID TRANSPORTER"/>
    <property type="match status" value="1"/>
</dbReference>
<feature type="transmembrane region" description="Helical" evidence="6">
    <location>
        <begin position="385"/>
        <end position="404"/>
    </location>
</feature>
<evidence type="ECO:0000256" key="5">
    <source>
        <dbReference type="ARBA" id="ARBA00023136"/>
    </source>
</evidence>
<evidence type="ECO:0000313" key="8">
    <source>
        <dbReference type="Proteomes" id="UP000319209"/>
    </source>
</evidence>
<dbReference type="Proteomes" id="UP000319209">
    <property type="component" value="Chromosome"/>
</dbReference>
<dbReference type="InterPro" id="IPR002797">
    <property type="entry name" value="Polysacc_synth"/>
</dbReference>
<feature type="transmembrane region" description="Helical" evidence="6">
    <location>
        <begin position="12"/>
        <end position="33"/>
    </location>
</feature>
<feature type="transmembrane region" description="Helical" evidence="6">
    <location>
        <begin position="149"/>
        <end position="170"/>
    </location>
</feature>